<dbReference type="EMBL" id="JXRR01000014">
    <property type="protein sequence ID" value="KIL47478.1"/>
    <property type="molecule type" value="Genomic_DNA"/>
</dbReference>
<dbReference type="RefSeq" id="WP_198134238.1">
    <property type="nucleotide sequence ID" value="NZ_JXRR01000014.1"/>
</dbReference>
<dbReference type="PATRIC" id="fig|220754.4.peg.1665"/>
<organism evidence="1 2">
    <name type="scientific">Jeotgalibacillus campisalis</name>
    <dbReference type="NCBI Taxonomy" id="220754"/>
    <lineage>
        <taxon>Bacteria</taxon>
        <taxon>Bacillati</taxon>
        <taxon>Bacillota</taxon>
        <taxon>Bacilli</taxon>
        <taxon>Bacillales</taxon>
        <taxon>Caryophanaceae</taxon>
        <taxon>Jeotgalibacillus</taxon>
    </lineage>
</organism>
<accession>A0A0C2VU19</accession>
<evidence type="ECO:0000313" key="1">
    <source>
        <dbReference type="EMBL" id="KIL47478.1"/>
    </source>
</evidence>
<keyword evidence="2" id="KW-1185">Reference proteome</keyword>
<evidence type="ECO:0000313" key="2">
    <source>
        <dbReference type="Proteomes" id="UP000031972"/>
    </source>
</evidence>
<comment type="caution">
    <text evidence="1">The sequence shown here is derived from an EMBL/GenBank/DDBJ whole genome shotgun (WGS) entry which is preliminary data.</text>
</comment>
<name>A0A0C2VU19_9BACL</name>
<protein>
    <submittedName>
        <fullName evidence="1">Uncharacterized protein</fullName>
    </submittedName>
</protein>
<reference evidence="1 2" key="1">
    <citation type="submission" date="2015-01" db="EMBL/GenBank/DDBJ databases">
        <title>Jeotgalibacillus campisalis genome sequencing.</title>
        <authorList>
            <person name="Goh K.M."/>
            <person name="Chan K.-G."/>
            <person name="Yaakop A.S."/>
            <person name="Ee R."/>
            <person name="Gan H.M."/>
            <person name="Chan C.S."/>
        </authorList>
    </citation>
    <scope>NUCLEOTIDE SEQUENCE [LARGE SCALE GENOMIC DNA]</scope>
    <source>
        <strain evidence="1 2">SF-57</strain>
    </source>
</reference>
<gene>
    <name evidence="1" type="ORF">KR50_16450</name>
</gene>
<dbReference type="Proteomes" id="UP000031972">
    <property type="component" value="Unassembled WGS sequence"/>
</dbReference>
<proteinExistence type="predicted"/>
<dbReference type="AlphaFoldDB" id="A0A0C2VU19"/>
<sequence>MKTYKNKFMDGEQVLLNEKVVTIKQWSYVANMKRYSYIIQEDSATFYFEEELRKIQ</sequence>